<sequence>MHNIKIPSSQLSPAAWTYERLGMYIKDFEADLDSEHEIGARLVSFGQSITFHIQKVGYHGPDIISFDGIDSNGQKVQLIQHMSQLSVLLMAMKKLEDEPKRIGFILDKKESD</sequence>
<name>A0A2T3IEI2_9GAMM</name>
<dbReference type="Proteomes" id="UP000240254">
    <property type="component" value="Unassembled WGS sequence"/>
</dbReference>
<dbReference type="Pfam" id="PF19670">
    <property type="entry name" value="DUF6173"/>
    <property type="match status" value="1"/>
</dbReference>
<protein>
    <submittedName>
        <fullName evidence="1">Uncharacterized protein</fullName>
    </submittedName>
</protein>
<dbReference type="OrthoDB" id="7041918at2"/>
<dbReference type="InterPro" id="IPR046171">
    <property type="entry name" value="DUF6173"/>
</dbReference>
<reference evidence="1 2" key="1">
    <citation type="submission" date="2018-03" db="EMBL/GenBank/DDBJ databases">
        <title>Whole genome sequencing of Histamine producing bacteria.</title>
        <authorList>
            <person name="Butler K."/>
        </authorList>
    </citation>
    <scope>NUCLEOTIDE SEQUENCE [LARGE SCALE GENOMIC DNA]</scope>
    <source>
        <strain evidence="1 2">BS2</strain>
    </source>
</reference>
<gene>
    <name evidence="1" type="ORF">CTM88_20555</name>
</gene>
<proteinExistence type="predicted"/>
<comment type="caution">
    <text evidence="1">The sequence shown here is derived from an EMBL/GenBank/DDBJ whole genome shotgun (WGS) entry which is preliminary data.</text>
</comment>
<dbReference type="RefSeq" id="WP_107204643.1">
    <property type="nucleotide sequence ID" value="NZ_PYMK01000042.1"/>
</dbReference>
<dbReference type="AlphaFoldDB" id="A0A2T3IEI2"/>
<evidence type="ECO:0000313" key="1">
    <source>
        <dbReference type="EMBL" id="PSU21965.1"/>
    </source>
</evidence>
<dbReference type="EMBL" id="PYMK01000042">
    <property type="protein sequence ID" value="PSU21965.1"/>
    <property type="molecule type" value="Genomic_DNA"/>
</dbReference>
<accession>A0A2T3IEI2</accession>
<organism evidence="1 2">
    <name type="scientific">Photobacterium aquimaris</name>
    <dbReference type="NCBI Taxonomy" id="512643"/>
    <lineage>
        <taxon>Bacteria</taxon>
        <taxon>Pseudomonadati</taxon>
        <taxon>Pseudomonadota</taxon>
        <taxon>Gammaproteobacteria</taxon>
        <taxon>Vibrionales</taxon>
        <taxon>Vibrionaceae</taxon>
        <taxon>Photobacterium</taxon>
    </lineage>
</organism>
<evidence type="ECO:0000313" key="2">
    <source>
        <dbReference type="Proteomes" id="UP000240254"/>
    </source>
</evidence>